<protein>
    <recommendedName>
        <fullName evidence="5">Tripartite-type tricarboxylate transporter receptor subunit TctC</fullName>
    </recommendedName>
</protein>
<dbReference type="SUPFAM" id="SSF53850">
    <property type="entry name" value="Periplasmic binding protein-like II"/>
    <property type="match status" value="1"/>
</dbReference>
<dbReference type="PANTHER" id="PTHR42928:SF5">
    <property type="entry name" value="BLR1237 PROTEIN"/>
    <property type="match status" value="1"/>
</dbReference>
<keyword evidence="4" id="KW-1185">Reference proteome</keyword>
<dbReference type="PIRSF" id="PIRSF017082">
    <property type="entry name" value="YflP"/>
    <property type="match status" value="1"/>
</dbReference>
<comment type="similarity">
    <text evidence="1">Belongs to the UPF0065 (bug) family.</text>
</comment>
<dbReference type="InterPro" id="IPR005064">
    <property type="entry name" value="BUG"/>
</dbReference>
<dbReference type="RefSeq" id="WP_171092431.1">
    <property type="nucleotide sequence ID" value="NZ_CP053069.1"/>
</dbReference>
<name>A0A6M4GW39_9PROT</name>
<dbReference type="AlphaFoldDB" id="A0A6M4GW39"/>
<dbReference type="KEGG" id="uru:DSM104443_02315"/>
<dbReference type="Proteomes" id="UP000501534">
    <property type="component" value="Chromosome"/>
</dbReference>
<accession>A0A6M4GW39</accession>
<evidence type="ECO:0000313" key="4">
    <source>
        <dbReference type="Proteomes" id="UP000501534"/>
    </source>
</evidence>
<dbReference type="Pfam" id="PF03401">
    <property type="entry name" value="TctC"/>
    <property type="match status" value="1"/>
</dbReference>
<reference evidence="3 4" key="1">
    <citation type="submission" date="2020-04" db="EMBL/GenBank/DDBJ databases">
        <title>Usitatibacter rugosus gen. nov., sp. nov. and Usitatibacter palustris sp. nov., novel members of Usitatibacteraceae fam. nov. within the order Nitrosomonadales isolated from soil.</title>
        <authorList>
            <person name="Huber K.J."/>
            <person name="Neumann-Schaal M."/>
            <person name="Geppert A."/>
            <person name="Luckner M."/>
            <person name="Wanner G."/>
            <person name="Overmann J."/>
        </authorList>
    </citation>
    <scope>NUCLEOTIDE SEQUENCE [LARGE SCALE GENOMIC DNA]</scope>
    <source>
        <strain evidence="3 4">0125_3</strain>
    </source>
</reference>
<evidence type="ECO:0000256" key="1">
    <source>
        <dbReference type="ARBA" id="ARBA00006987"/>
    </source>
</evidence>
<evidence type="ECO:0008006" key="5">
    <source>
        <dbReference type="Google" id="ProtNLM"/>
    </source>
</evidence>
<sequence length="326" mass="34590">MHRLLHHPLHRLLLAAAVLAASLQADAQSDFPSRPITMLVGFAPGGAADVTARIIAKKLSDQMGQPVTVENKGGAGGNIVHQQLAGLPPDGYTILLGSVGPLAISPHFGAKLGYDPLKDFAPLSMAAMFSQVLLVPGSLPVKDIKEYIALAKKQSVDFASSGIGSIPHLAGELLNQEAKVQIVHIPYKGGGAAVTDLLSGRVNSLYGSPATAAPYLESGRMRAIAVTGAKRSPFMPTVPTIAEQGYPGAVAENWYAFIAPAKVPAPILERWNRELVKALSAPDVKEQMAKHFLEPNPSTREELGAYIRKEYEMWGKVIKSAGIKGE</sequence>
<evidence type="ECO:0000313" key="3">
    <source>
        <dbReference type="EMBL" id="QJR11242.1"/>
    </source>
</evidence>
<dbReference type="PANTHER" id="PTHR42928">
    <property type="entry name" value="TRICARBOXYLATE-BINDING PROTEIN"/>
    <property type="match status" value="1"/>
</dbReference>
<keyword evidence="2" id="KW-0732">Signal</keyword>
<gene>
    <name evidence="3" type="ORF">DSM104443_02315</name>
</gene>
<feature type="signal peptide" evidence="2">
    <location>
        <begin position="1"/>
        <end position="27"/>
    </location>
</feature>
<dbReference type="CDD" id="cd13578">
    <property type="entry name" value="PBP2_Bug27"/>
    <property type="match status" value="1"/>
</dbReference>
<dbReference type="InterPro" id="IPR042100">
    <property type="entry name" value="Bug_dom1"/>
</dbReference>
<proteinExistence type="inferred from homology"/>
<organism evidence="3 4">
    <name type="scientific">Usitatibacter rugosus</name>
    <dbReference type="NCBI Taxonomy" id="2732067"/>
    <lineage>
        <taxon>Bacteria</taxon>
        <taxon>Pseudomonadati</taxon>
        <taxon>Pseudomonadota</taxon>
        <taxon>Betaproteobacteria</taxon>
        <taxon>Nitrosomonadales</taxon>
        <taxon>Usitatibacteraceae</taxon>
        <taxon>Usitatibacter</taxon>
    </lineage>
</organism>
<evidence type="ECO:0000256" key="2">
    <source>
        <dbReference type="SAM" id="SignalP"/>
    </source>
</evidence>
<feature type="chain" id="PRO_5027069670" description="Tripartite-type tricarboxylate transporter receptor subunit TctC" evidence="2">
    <location>
        <begin position="28"/>
        <end position="326"/>
    </location>
</feature>
<dbReference type="Gene3D" id="3.40.190.10">
    <property type="entry name" value="Periplasmic binding protein-like II"/>
    <property type="match status" value="1"/>
</dbReference>
<dbReference type="Gene3D" id="3.40.190.150">
    <property type="entry name" value="Bordetella uptake gene, domain 1"/>
    <property type="match status" value="1"/>
</dbReference>
<dbReference type="EMBL" id="CP053069">
    <property type="protein sequence ID" value="QJR11242.1"/>
    <property type="molecule type" value="Genomic_DNA"/>
</dbReference>